<reference evidence="7 8" key="1">
    <citation type="submission" date="2024-10" db="EMBL/GenBank/DDBJ databases">
        <authorList>
            <person name="Kim D."/>
        </authorList>
    </citation>
    <scope>NUCLEOTIDE SEQUENCE [LARGE SCALE GENOMIC DNA]</scope>
    <source>
        <strain evidence="7">Taebaek</strain>
    </source>
</reference>
<comment type="similarity">
    <text evidence="2">Belongs to the glycosyl hydrolase 37 family.</text>
</comment>
<dbReference type="Proteomes" id="UP001620645">
    <property type="component" value="Unassembled WGS sequence"/>
</dbReference>
<organism evidence="7 8">
    <name type="scientific">Heterodera schachtii</name>
    <name type="common">Sugarbeet cyst nematode worm</name>
    <name type="synonym">Tylenchus schachtii</name>
    <dbReference type="NCBI Taxonomy" id="97005"/>
    <lineage>
        <taxon>Eukaryota</taxon>
        <taxon>Metazoa</taxon>
        <taxon>Ecdysozoa</taxon>
        <taxon>Nematoda</taxon>
        <taxon>Chromadorea</taxon>
        <taxon>Rhabditida</taxon>
        <taxon>Tylenchina</taxon>
        <taxon>Tylenchomorpha</taxon>
        <taxon>Tylenchoidea</taxon>
        <taxon>Heteroderidae</taxon>
        <taxon>Heteroderinae</taxon>
        <taxon>Heterodera</taxon>
    </lineage>
</organism>
<comment type="catalytic activity">
    <reaction evidence="1">
        <text>alpha,alpha-trehalose + H2O = alpha-D-glucose + beta-D-glucose</text>
        <dbReference type="Rhea" id="RHEA:32675"/>
        <dbReference type="ChEBI" id="CHEBI:15377"/>
        <dbReference type="ChEBI" id="CHEBI:15903"/>
        <dbReference type="ChEBI" id="CHEBI:16551"/>
        <dbReference type="ChEBI" id="CHEBI:17925"/>
        <dbReference type="EC" id="3.2.1.28"/>
    </reaction>
</comment>
<evidence type="ECO:0000256" key="6">
    <source>
        <dbReference type="ARBA" id="ARBA00031637"/>
    </source>
</evidence>
<comment type="caution">
    <text evidence="7">The sequence shown here is derived from an EMBL/GenBank/DDBJ whole genome shotgun (WGS) entry which is preliminary data.</text>
</comment>
<evidence type="ECO:0000256" key="3">
    <source>
        <dbReference type="ARBA" id="ARBA00012757"/>
    </source>
</evidence>
<evidence type="ECO:0000256" key="5">
    <source>
        <dbReference type="ARBA" id="ARBA00030473"/>
    </source>
</evidence>
<dbReference type="AlphaFoldDB" id="A0ABD2K5I1"/>
<dbReference type="Pfam" id="PF01204">
    <property type="entry name" value="Trehalase"/>
    <property type="match status" value="1"/>
</dbReference>
<name>A0ABD2K5I1_HETSC</name>
<keyword evidence="8" id="KW-1185">Reference proteome</keyword>
<protein>
    <recommendedName>
        <fullName evidence="4">Trehalase</fullName>
        <ecNumber evidence="3">3.2.1.28</ecNumber>
    </recommendedName>
    <alternativeName>
        <fullName evidence="5">Alpha,alpha-trehalase</fullName>
    </alternativeName>
    <alternativeName>
        <fullName evidence="6">Alpha,alpha-trehalose glucohydrolase</fullName>
    </alternativeName>
</protein>
<dbReference type="EC" id="3.2.1.28" evidence="3"/>
<evidence type="ECO:0000313" key="8">
    <source>
        <dbReference type="Proteomes" id="UP001620645"/>
    </source>
</evidence>
<dbReference type="PANTHER" id="PTHR23403">
    <property type="entry name" value="TREHALASE"/>
    <property type="match status" value="1"/>
</dbReference>
<dbReference type="SUPFAM" id="SSF48208">
    <property type="entry name" value="Six-hairpin glycosidases"/>
    <property type="match status" value="1"/>
</dbReference>
<evidence type="ECO:0000313" key="7">
    <source>
        <dbReference type="EMBL" id="KAL3098151.1"/>
    </source>
</evidence>
<dbReference type="EMBL" id="JBICCN010000051">
    <property type="protein sequence ID" value="KAL3098151.1"/>
    <property type="molecule type" value="Genomic_DNA"/>
</dbReference>
<accession>A0ABD2K5I1</accession>
<evidence type="ECO:0000256" key="1">
    <source>
        <dbReference type="ARBA" id="ARBA00001576"/>
    </source>
</evidence>
<proteinExistence type="inferred from homology"/>
<gene>
    <name evidence="7" type="ORF">niasHS_001987</name>
</gene>
<sequence length="140" mass="14657">MCNNYAEIVKKFGFVPNGGRIYYNKRSQPPFLTFMVNDYFAETVLRGGGQNGDATFAALTFAALTFAAQTIAAPSQSDTCGADICGVTLAAPTLAATTLAAPTLAAPSQSDTCGADTCGAQSQTVLLVFFLIFDGDNEPY</sequence>
<dbReference type="GO" id="GO:0004555">
    <property type="term" value="F:alpha,alpha-trehalase activity"/>
    <property type="evidence" value="ECO:0007669"/>
    <property type="project" value="UniProtKB-EC"/>
</dbReference>
<dbReference type="InterPro" id="IPR012341">
    <property type="entry name" value="6hp_glycosidase-like_sf"/>
</dbReference>
<dbReference type="InterPro" id="IPR008928">
    <property type="entry name" value="6-hairpin_glycosidase_sf"/>
</dbReference>
<evidence type="ECO:0000256" key="2">
    <source>
        <dbReference type="ARBA" id="ARBA00005615"/>
    </source>
</evidence>
<dbReference type="PANTHER" id="PTHR23403:SF1">
    <property type="entry name" value="TREHALASE"/>
    <property type="match status" value="1"/>
</dbReference>
<evidence type="ECO:0000256" key="4">
    <source>
        <dbReference type="ARBA" id="ARBA00019905"/>
    </source>
</evidence>
<dbReference type="InterPro" id="IPR001661">
    <property type="entry name" value="Glyco_hydro_37"/>
</dbReference>
<dbReference type="Gene3D" id="1.50.10.10">
    <property type="match status" value="1"/>
</dbReference>